<organism evidence="2">
    <name type="scientific">marine sediment metagenome</name>
    <dbReference type="NCBI Taxonomy" id="412755"/>
    <lineage>
        <taxon>unclassified sequences</taxon>
        <taxon>metagenomes</taxon>
        <taxon>ecological metagenomes</taxon>
    </lineage>
</organism>
<dbReference type="AlphaFoldDB" id="X1B2P5"/>
<accession>X1B2P5</accession>
<comment type="caution">
    <text evidence="2">The sequence shown here is derived from an EMBL/GenBank/DDBJ whole genome shotgun (WGS) entry which is preliminary data.</text>
</comment>
<reference evidence="2" key="1">
    <citation type="journal article" date="2014" name="Front. Microbiol.">
        <title>High frequency of phylogenetically diverse reductive dehalogenase-homologous genes in deep subseafloor sedimentary metagenomes.</title>
        <authorList>
            <person name="Kawai M."/>
            <person name="Futagami T."/>
            <person name="Toyoda A."/>
            <person name="Takaki Y."/>
            <person name="Nishi S."/>
            <person name="Hori S."/>
            <person name="Arai W."/>
            <person name="Tsubouchi T."/>
            <person name="Morono Y."/>
            <person name="Uchiyama I."/>
            <person name="Ito T."/>
            <person name="Fujiyama A."/>
            <person name="Inagaki F."/>
            <person name="Takami H."/>
        </authorList>
    </citation>
    <scope>NUCLEOTIDE SEQUENCE</scope>
    <source>
        <strain evidence="2">Expedition CK06-06</strain>
    </source>
</reference>
<gene>
    <name evidence="2" type="ORF">S01H4_34950</name>
</gene>
<evidence type="ECO:0000313" key="2">
    <source>
        <dbReference type="EMBL" id="GAG75592.1"/>
    </source>
</evidence>
<protein>
    <recommendedName>
        <fullName evidence="1">PIN domain-containing protein</fullName>
    </recommendedName>
</protein>
<feature type="domain" description="PIN" evidence="1">
    <location>
        <begin position="3"/>
        <end position="127"/>
    </location>
</feature>
<sequence>MTIYLDTSALIKNYIEESGSDSITKMMYEADKIYVSYITRIECISTFRRILHEENITEEEYKSLKNELLYDFKYYTEIENKKALDNCESVIDKYQLKTLDSIQLSSAMYIKNEIDIFICCDTKLNDASKSEGLSIYNPIE</sequence>
<proteinExistence type="predicted"/>
<name>X1B2P5_9ZZZZ</name>
<dbReference type="EMBL" id="BART01018527">
    <property type="protein sequence ID" value="GAG75592.1"/>
    <property type="molecule type" value="Genomic_DNA"/>
</dbReference>
<evidence type="ECO:0000259" key="1">
    <source>
        <dbReference type="Pfam" id="PF01850"/>
    </source>
</evidence>
<dbReference type="Gene3D" id="3.40.50.1010">
    <property type="entry name" value="5'-nuclease"/>
    <property type="match status" value="1"/>
</dbReference>
<dbReference type="InterPro" id="IPR002716">
    <property type="entry name" value="PIN_dom"/>
</dbReference>
<dbReference type="InterPro" id="IPR029060">
    <property type="entry name" value="PIN-like_dom_sf"/>
</dbReference>
<dbReference type="SUPFAM" id="SSF88723">
    <property type="entry name" value="PIN domain-like"/>
    <property type="match status" value="1"/>
</dbReference>
<dbReference type="Pfam" id="PF01850">
    <property type="entry name" value="PIN"/>
    <property type="match status" value="1"/>
</dbReference>
<dbReference type="CDD" id="cd09874">
    <property type="entry name" value="PIN_MT3492-like"/>
    <property type="match status" value="1"/>
</dbReference>